<dbReference type="PANTHER" id="PTHR36520">
    <property type="entry name" value="PROTEIN CBG13000-RELATED"/>
    <property type="match status" value="1"/>
</dbReference>
<protein>
    <submittedName>
        <fullName evidence="3">Uncharacterized protein</fullName>
    </submittedName>
</protein>
<keyword evidence="1" id="KW-0732">Signal</keyword>
<evidence type="ECO:0000313" key="3">
    <source>
        <dbReference type="WBParaSite" id="TMUE_2000006688.1"/>
    </source>
</evidence>
<dbReference type="AlphaFoldDB" id="A0A5S6QHM0"/>
<dbReference type="Proteomes" id="UP000046395">
    <property type="component" value="Unassembled WGS sequence"/>
</dbReference>
<feature type="signal peptide" evidence="1">
    <location>
        <begin position="1"/>
        <end position="16"/>
    </location>
</feature>
<accession>A0A5S6QHM0</accession>
<name>A0A5S6QHM0_TRIMR</name>
<proteinExistence type="predicted"/>
<reference evidence="3" key="1">
    <citation type="submission" date="2019-12" db="UniProtKB">
        <authorList>
            <consortium name="WormBaseParasite"/>
        </authorList>
    </citation>
    <scope>IDENTIFICATION</scope>
</reference>
<dbReference type="PANTHER" id="PTHR36520:SF4">
    <property type="entry name" value="DUF3421 DOMAIN-CONTAINING PROTEIN"/>
    <property type="match status" value="1"/>
</dbReference>
<sequence>MKLLVVFTSLFYYADGFLSPSLGIPPTIGRQAFPLHLRVLPLPKDQRPLTLREFLMSHIFQTGIDVNHGNDRVVDGFLNIRNPQNPRKLWDMKGFIRTTANHLWYHWGHLIRPVNRYNLTEPAVAQLTLNPFLRRLRGMAQKRPLVILPKDFIPVRCKAPICNPYIQTVAFALEHEPGNDFALNGLIDFPIEGHDPEVQLRFPLGGTIISERIPVRLVYGHHLAGVNPFRRIWKAEKRLLTKDDYVSKKA</sequence>
<evidence type="ECO:0000313" key="2">
    <source>
        <dbReference type="Proteomes" id="UP000046395"/>
    </source>
</evidence>
<feature type="chain" id="PRO_5024440626" evidence="1">
    <location>
        <begin position="17"/>
        <end position="250"/>
    </location>
</feature>
<dbReference type="WBParaSite" id="TMUE_2000006688.1">
    <property type="protein sequence ID" value="TMUE_2000006688.1"/>
    <property type="gene ID" value="WBGene00293784"/>
</dbReference>
<evidence type="ECO:0000256" key="1">
    <source>
        <dbReference type="SAM" id="SignalP"/>
    </source>
</evidence>
<dbReference type="STRING" id="70415.A0A5S6QHM0"/>
<organism evidence="2 3">
    <name type="scientific">Trichuris muris</name>
    <name type="common">Mouse whipworm</name>
    <dbReference type="NCBI Taxonomy" id="70415"/>
    <lineage>
        <taxon>Eukaryota</taxon>
        <taxon>Metazoa</taxon>
        <taxon>Ecdysozoa</taxon>
        <taxon>Nematoda</taxon>
        <taxon>Enoplea</taxon>
        <taxon>Dorylaimia</taxon>
        <taxon>Trichinellida</taxon>
        <taxon>Trichuridae</taxon>
        <taxon>Trichuris</taxon>
    </lineage>
</organism>
<keyword evidence="2" id="KW-1185">Reference proteome</keyword>